<dbReference type="SMART" id="SM00387">
    <property type="entry name" value="HATPase_c"/>
    <property type="match status" value="2"/>
</dbReference>
<dbReference type="InterPro" id="IPR001789">
    <property type="entry name" value="Sig_transdc_resp-reg_receiver"/>
</dbReference>
<comment type="catalytic activity">
    <reaction evidence="1">
        <text>ATP + protein L-histidine = ADP + protein N-phospho-L-histidine.</text>
        <dbReference type="EC" id="2.7.13.3"/>
    </reaction>
</comment>
<dbReference type="InterPro" id="IPR036890">
    <property type="entry name" value="HATPase_C_sf"/>
</dbReference>
<evidence type="ECO:0000256" key="3">
    <source>
        <dbReference type="ARBA" id="ARBA00012438"/>
    </source>
</evidence>
<feature type="transmembrane region" description="Helical" evidence="12">
    <location>
        <begin position="335"/>
        <end position="355"/>
    </location>
</feature>
<dbReference type="SUPFAM" id="SSF55874">
    <property type="entry name" value="ATPase domain of HSP90 chaperone/DNA topoisomerase II/histidine kinase"/>
    <property type="match status" value="2"/>
</dbReference>
<dbReference type="SMART" id="SM00388">
    <property type="entry name" value="HisKA"/>
    <property type="match status" value="1"/>
</dbReference>
<evidence type="ECO:0000256" key="7">
    <source>
        <dbReference type="ARBA" id="ARBA00022777"/>
    </source>
</evidence>
<evidence type="ECO:0000256" key="8">
    <source>
        <dbReference type="ARBA" id="ARBA00023012"/>
    </source>
</evidence>
<dbReference type="PROSITE" id="PS50110">
    <property type="entry name" value="RESPONSE_REGULATORY"/>
    <property type="match status" value="1"/>
</dbReference>
<evidence type="ECO:0000259" key="13">
    <source>
        <dbReference type="PROSITE" id="PS50109"/>
    </source>
</evidence>
<feature type="transmembrane region" description="Helical" evidence="12">
    <location>
        <begin position="395"/>
        <end position="415"/>
    </location>
</feature>
<dbReference type="Gene3D" id="1.10.287.130">
    <property type="match status" value="1"/>
</dbReference>
<dbReference type="KEGG" id="fwa:DCMF_16430"/>
<evidence type="ECO:0000256" key="9">
    <source>
        <dbReference type="ARBA" id="ARBA00024867"/>
    </source>
</evidence>
<feature type="domain" description="Histidine kinase" evidence="13">
    <location>
        <begin position="927"/>
        <end position="1025"/>
    </location>
</feature>
<keyword evidence="12" id="KW-0812">Transmembrane</keyword>
<gene>
    <name evidence="15" type="ORF">DCMF_16430</name>
</gene>
<feature type="domain" description="Response regulatory" evidence="14">
    <location>
        <begin position="699"/>
        <end position="816"/>
    </location>
</feature>
<feature type="transmembrane region" description="Helical" evidence="12">
    <location>
        <begin position="278"/>
        <end position="298"/>
    </location>
</feature>
<dbReference type="GO" id="GO:0009927">
    <property type="term" value="F:histidine phosphotransfer kinase activity"/>
    <property type="evidence" value="ECO:0007669"/>
    <property type="project" value="TreeGrafter"/>
</dbReference>
<comment type="function">
    <text evidence="9">May play the central regulatory role in sporulation. It may be an element of the effector pathway responsible for the activation of sporulation genes in response to nutritional stress. Spo0A may act in concert with spo0H (a sigma factor) to control the expression of some genes that are critical to the sporulation process.</text>
</comment>
<dbReference type="PANTHER" id="PTHR43047:SF72">
    <property type="entry name" value="OSMOSENSING HISTIDINE PROTEIN KINASE SLN1"/>
    <property type="match status" value="1"/>
</dbReference>
<evidence type="ECO:0000313" key="16">
    <source>
        <dbReference type="Proteomes" id="UP000323521"/>
    </source>
</evidence>
<feature type="domain" description="Histidine kinase" evidence="13">
    <location>
        <begin position="445"/>
        <end position="663"/>
    </location>
</feature>
<evidence type="ECO:0000256" key="1">
    <source>
        <dbReference type="ARBA" id="ARBA00000085"/>
    </source>
</evidence>
<dbReference type="Gene3D" id="3.40.50.2300">
    <property type="match status" value="1"/>
</dbReference>
<keyword evidence="7" id="KW-0418">Kinase</keyword>
<keyword evidence="16" id="KW-1185">Reference proteome</keyword>
<dbReference type="InterPro" id="IPR010559">
    <property type="entry name" value="Sig_transdc_His_kin_internal"/>
</dbReference>
<organism evidence="15 16">
    <name type="scientific">Formimonas warabiya</name>
    <dbReference type="NCBI Taxonomy" id="1761012"/>
    <lineage>
        <taxon>Bacteria</taxon>
        <taxon>Bacillati</taxon>
        <taxon>Bacillota</taxon>
        <taxon>Clostridia</taxon>
        <taxon>Eubacteriales</taxon>
        <taxon>Peptococcaceae</taxon>
        <taxon>Candidatus Formimonas</taxon>
    </lineage>
</organism>
<evidence type="ECO:0000313" key="15">
    <source>
        <dbReference type="EMBL" id="ATW26146.1"/>
    </source>
</evidence>
<dbReference type="FunFam" id="3.30.565.10:FF:000010">
    <property type="entry name" value="Sensor histidine kinase RcsC"/>
    <property type="match status" value="1"/>
</dbReference>
<dbReference type="GO" id="GO:0005886">
    <property type="term" value="C:plasma membrane"/>
    <property type="evidence" value="ECO:0007669"/>
    <property type="project" value="TreeGrafter"/>
</dbReference>
<dbReference type="PRINTS" id="PR00344">
    <property type="entry name" value="BCTRLSENSOR"/>
</dbReference>
<name>A0A3G1KUM6_FORW1</name>
<dbReference type="InterPro" id="IPR004358">
    <property type="entry name" value="Sig_transdc_His_kin-like_C"/>
</dbReference>
<evidence type="ECO:0000256" key="10">
    <source>
        <dbReference type="ARBA" id="ARBA00074306"/>
    </source>
</evidence>
<feature type="modified residue" description="4-aspartylphosphate" evidence="11">
    <location>
        <position position="749"/>
    </location>
</feature>
<keyword evidence="12" id="KW-1133">Transmembrane helix</keyword>
<dbReference type="InterPro" id="IPR003661">
    <property type="entry name" value="HisK_dim/P_dom"/>
</dbReference>
<evidence type="ECO:0000256" key="11">
    <source>
        <dbReference type="PROSITE-ProRule" id="PRU00169"/>
    </source>
</evidence>
<dbReference type="InterPro" id="IPR003594">
    <property type="entry name" value="HATPase_dom"/>
</dbReference>
<dbReference type="Pfam" id="PF00072">
    <property type="entry name" value="Response_reg"/>
    <property type="match status" value="1"/>
</dbReference>
<dbReference type="PANTHER" id="PTHR43047">
    <property type="entry name" value="TWO-COMPONENT HISTIDINE PROTEIN KINASE"/>
    <property type="match status" value="1"/>
</dbReference>
<dbReference type="CDD" id="cd16922">
    <property type="entry name" value="HATPase_EvgS-ArcB-TorS-like"/>
    <property type="match status" value="1"/>
</dbReference>
<evidence type="ECO:0000259" key="14">
    <source>
        <dbReference type="PROSITE" id="PS50110"/>
    </source>
</evidence>
<dbReference type="InterPro" id="IPR005467">
    <property type="entry name" value="His_kinase_dom"/>
</dbReference>
<dbReference type="SUPFAM" id="SSF47384">
    <property type="entry name" value="Homodimeric domain of signal transducing histidine kinase"/>
    <property type="match status" value="1"/>
</dbReference>
<dbReference type="Pfam" id="PF00512">
    <property type="entry name" value="HisKA"/>
    <property type="match status" value="1"/>
</dbReference>
<keyword evidence="12" id="KW-0472">Membrane</keyword>
<dbReference type="AlphaFoldDB" id="A0A3G1KUM6"/>
<dbReference type="CDD" id="cd17574">
    <property type="entry name" value="REC_OmpR"/>
    <property type="match status" value="1"/>
</dbReference>
<dbReference type="PROSITE" id="PS50109">
    <property type="entry name" value="HIS_KIN"/>
    <property type="match status" value="2"/>
</dbReference>
<comment type="similarity">
    <text evidence="2">In the N-terminal section; belongs to the phytochrome family.</text>
</comment>
<proteinExistence type="inferred from homology"/>
<sequence length="1028" mass="114501">MLLSLVGIFFILAVFVSSAESGSVKKEGTSVFATKGVLDLHGIDLEDTGTIKLNGEWEFYWNQLLQPEDFAGETGVKPVLTGYLAAPGKWTREVNHQVIPGRGCATYRLKIKLDPLKTVLGLKTEDIRFDSRIYANGDLLTENGRFSVTGKHPWPGNTPQTGYFDFAGDAVEIIIQDMNVDFISGGILQPIYFGNQQNIEDKRFIFLARDLMFSSSLLMISLIYFMVYMAGFIRKRNDHIFLVFSLSCFFYALGSAGFGEKVFFQMVPWLPTEMAYKIVLGSLYLALIFDMIFLATIGPEIIPSLFLNGSIAVFTAMIMLIAFTSLSTYSPFMDIFNGISNFLLLGIPVFIFRAIRKKIYAPMGKKSMMILLVAFLFPFLSGITCIFYDHGILHGYWAFNGSILLFVLLIALLLAHRHTEAFLKIQTTSETLIRFDQLKDEFLASTSHELRTPLYGIISIAQSLLEGDTGNLTKTQKENMEMIKSSSHRLYNLTNDILDISKLKQGEIKLDLRPVTVKGAASSVIDVFRFLVKEKNISLRNEISDNLPNVLADGARLKQILYNLIGNAVKFTEQGSIVITAVCKKGWMEVAVQDTGIGIPADKLSQIFDAFAQINGDVSARQGGVGLGLSIASKLVKLHGGEIWVQSELGKGSKFLFTLPVTEEFLQKEKYLLEAEPVRILHAQTVIATMEFKGCTGLKVLVAEDDQANLYAIINTLALDGYIIKGVPNGQEVLKLLADRCDFDLVILDLMMPGITGFEVLKIVRQRYSYVDLPVLILTGRTCKEDINEGFRAGANDFLRKPFEPGELRVRAKTLIQLKRLVKDRVSTELMFLQAQIKPHFIFNALNIISSLSIREPERAKELVLDLSDYLRGSFDFESHNGLTTLEKELELVRAYLAIEKARFKERLTVEFDIEENVDCRIPVLSIQPLVENALRHGIMPLIDGGRVSVSVGKEGDHVKITVKDNGVGINQDIVNSLLSGQGIKGSIGLKNIHQRLMVLYGKGLDIAGEPGKGTTIEFIIPCHKKGE</sequence>
<feature type="transmembrane region" description="Helical" evidence="12">
    <location>
        <begin position="367"/>
        <end position="389"/>
    </location>
</feature>
<dbReference type="GO" id="GO:0000155">
    <property type="term" value="F:phosphorelay sensor kinase activity"/>
    <property type="evidence" value="ECO:0007669"/>
    <property type="project" value="InterPro"/>
</dbReference>
<evidence type="ECO:0000256" key="2">
    <source>
        <dbReference type="ARBA" id="ARBA00006402"/>
    </source>
</evidence>
<dbReference type="Pfam" id="PF02518">
    <property type="entry name" value="HATPase_c"/>
    <property type="match status" value="2"/>
</dbReference>
<dbReference type="Gene3D" id="3.30.565.10">
    <property type="entry name" value="Histidine kinase-like ATPase, C-terminal domain"/>
    <property type="match status" value="2"/>
</dbReference>
<dbReference type="SMART" id="SM00448">
    <property type="entry name" value="REC"/>
    <property type="match status" value="1"/>
</dbReference>
<reference evidence="15 16" key="1">
    <citation type="submission" date="2016-10" db="EMBL/GenBank/DDBJ databases">
        <title>Complete Genome Sequence of Peptococcaceae strain DCMF.</title>
        <authorList>
            <person name="Edwards R.J."/>
            <person name="Holland S.I."/>
            <person name="Deshpande N.P."/>
            <person name="Wong Y.K."/>
            <person name="Ertan H."/>
            <person name="Manefield M."/>
            <person name="Russell T.L."/>
            <person name="Lee M.J."/>
        </authorList>
    </citation>
    <scope>NUCLEOTIDE SEQUENCE [LARGE SCALE GENOMIC DNA]</scope>
    <source>
        <strain evidence="15 16">DCMF</strain>
    </source>
</reference>
<keyword evidence="8" id="KW-0902">Two-component regulatory system</keyword>
<dbReference type="InterPro" id="IPR011006">
    <property type="entry name" value="CheY-like_superfamily"/>
</dbReference>
<dbReference type="EC" id="2.7.13.3" evidence="3"/>
<evidence type="ECO:0000256" key="4">
    <source>
        <dbReference type="ARBA" id="ARBA00018672"/>
    </source>
</evidence>
<dbReference type="Proteomes" id="UP000323521">
    <property type="component" value="Chromosome"/>
</dbReference>
<feature type="transmembrane region" description="Helical" evidence="12">
    <location>
        <begin position="240"/>
        <end position="258"/>
    </location>
</feature>
<dbReference type="CDD" id="cd00082">
    <property type="entry name" value="HisKA"/>
    <property type="match status" value="1"/>
</dbReference>
<accession>A0A3G1KUM6</accession>
<dbReference type="EMBL" id="CP017634">
    <property type="protein sequence ID" value="ATW26146.1"/>
    <property type="molecule type" value="Genomic_DNA"/>
</dbReference>
<keyword evidence="5 11" id="KW-0597">Phosphoprotein</keyword>
<evidence type="ECO:0000256" key="5">
    <source>
        <dbReference type="ARBA" id="ARBA00022553"/>
    </source>
</evidence>
<dbReference type="InterPro" id="IPR036097">
    <property type="entry name" value="HisK_dim/P_sf"/>
</dbReference>
<evidence type="ECO:0000256" key="12">
    <source>
        <dbReference type="SAM" id="Phobius"/>
    </source>
</evidence>
<feature type="transmembrane region" description="Helical" evidence="12">
    <location>
        <begin position="211"/>
        <end position="233"/>
    </location>
</feature>
<evidence type="ECO:0000256" key="6">
    <source>
        <dbReference type="ARBA" id="ARBA00022679"/>
    </source>
</evidence>
<keyword evidence="6" id="KW-0808">Transferase</keyword>
<dbReference type="SUPFAM" id="SSF52172">
    <property type="entry name" value="CheY-like"/>
    <property type="match status" value="1"/>
</dbReference>
<dbReference type="Pfam" id="PF06580">
    <property type="entry name" value="His_kinase"/>
    <property type="match status" value="1"/>
</dbReference>
<feature type="transmembrane region" description="Helical" evidence="12">
    <location>
        <begin position="305"/>
        <end position="329"/>
    </location>
</feature>
<protein>
    <recommendedName>
        <fullName evidence="10">Circadian input-output histidine kinase CikA</fullName>
        <ecNumber evidence="3">2.7.13.3</ecNumber>
    </recommendedName>
    <alternativeName>
        <fullName evidence="4">Stage 0 sporulation protein A homolog</fullName>
    </alternativeName>
</protein>